<reference evidence="2 3" key="1">
    <citation type="submission" date="2019-09" db="EMBL/GenBank/DDBJ databases">
        <title>Genome sequence of Rhodovastum atsumiense, a diverse member of the Acetobacteraceae family of non-sulfur purple photosynthetic bacteria.</title>
        <authorList>
            <person name="Meyer T."/>
            <person name="Kyndt J."/>
        </authorList>
    </citation>
    <scope>NUCLEOTIDE SEQUENCE [LARGE SCALE GENOMIC DNA]</scope>
    <source>
        <strain evidence="2 3">DSM 21279</strain>
    </source>
</reference>
<comment type="caution">
    <text evidence="2">The sequence shown here is derived from an EMBL/GenBank/DDBJ whole genome shotgun (WGS) entry which is preliminary data.</text>
</comment>
<feature type="domain" description="J" evidence="1">
    <location>
        <begin position="190"/>
        <end position="254"/>
    </location>
</feature>
<protein>
    <submittedName>
        <fullName evidence="2">Molecular chaperone DjlA</fullName>
    </submittedName>
</protein>
<dbReference type="Gene3D" id="1.10.287.110">
    <property type="entry name" value="DnaJ domain"/>
    <property type="match status" value="1"/>
</dbReference>
<dbReference type="SUPFAM" id="SSF46565">
    <property type="entry name" value="Chaperone J-domain"/>
    <property type="match status" value="1"/>
</dbReference>
<proteinExistence type="predicted"/>
<dbReference type="EMBL" id="VWPK01000005">
    <property type="protein sequence ID" value="KAA5613577.1"/>
    <property type="molecule type" value="Genomic_DNA"/>
</dbReference>
<dbReference type="Pfam" id="PF05099">
    <property type="entry name" value="TerB"/>
    <property type="match status" value="1"/>
</dbReference>
<dbReference type="SUPFAM" id="SSF158682">
    <property type="entry name" value="TerB-like"/>
    <property type="match status" value="1"/>
</dbReference>
<evidence type="ECO:0000313" key="3">
    <source>
        <dbReference type="Proteomes" id="UP000325255"/>
    </source>
</evidence>
<dbReference type="RefSeq" id="WP_150039325.1">
    <property type="nucleotide sequence ID" value="NZ_OW485601.1"/>
</dbReference>
<dbReference type="InterPro" id="IPR007791">
    <property type="entry name" value="DjlA_N"/>
</dbReference>
<dbReference type="CDD" id="cd07316">
    <property type="entry name" value="terB_like_DjlA"/>
    <property type="match status" value="1"/>
</dbReference>
<dbReference type="CDD" id="cd06257">
    <property type="entry name" value="DnaJ"/>
    <property type="match status" value="1"/>
</dbReference>
<dbReference type="InterPro" id="IPR036869">
    <property type="entry name" value="J_dom_sf"/>
</dbReference>
<accession>A0A5M6J0G4</accession>
<name>A0A5M6J0G4_9PROT</name>
<dbReference type="SMART" id="SM00271">
    <property type="entry name" value="DnaJ"/>
    <property type="match status" value="1"/>
</dbReference>
<sequence length="255" mass="27404">MAGFAMGGPFGAVVGAALGHAAESGGMGQINPPRFSFPGMDNFGPARLAALLGQRDQVFAISVVVLAAKLSKCDGPVNREEIDAFKRVFRIPPASLPQVGRLFDQAREQSDGYEGYAKQLGGTFADNRGMLEDVLAALFLIARADKPLTLAEQAFLRRVHVGFGLDEAAWERASGARARTTSAAAQAEEDPYAVLGLARGTTDAQVRATWKRLMRENHPDSLASRGVPPEFIARASDKVARINAAWDRIKRERGL</sequence>
<dbReference type="OrthoDB" id="9782583at2"/>
<organism evidence="2 3">
    <name type="scientific">Rhodovastum atsumiense</name>
    <dbReference type="NCBI Taxonomy" id="504468"/>
    <lineage>
        <taxon>Bacteria</taxon>
        <taxon>Pseudomonadati</taxon>
        <taxon>Pseudomonadota</taxon>
        <taxon>Alphaproteobacteria</taxon>
        <taxon>Acetobacterales</taxon>
        <taxon>Acetobacteraceae</taxon>
        <taxon>Rhodovastum</taxon>
    </lineage>
</organism>
<gene>
    <name evidence="2" type="ORF">F1189_03935</name>
</gene>
<dbReference type="Gene3D" id="1.10.3680.10">
    <property type="entry name" value="TerB-like"/>
    <property type="match status" value="1"/>
</dbReference>
<dbReference type="InterPro" id="IPR001623">
    <property type="entry name" value="DnaJ_domain"/>
</dbReference>
<dbReference type="Proteomes" id="UP000325255">
    <property type="component" value="Unassembled WGS sequence"/>
</dbReference>
<keyword evidence="3" id="KW-1185">Reference proteome</keyword>
<dbReference type="InterPro" id="IPR029024">
    <property type="entry name" value="TerB-like"/>
</dbReference>
<evidence type="ECO:0000313" key="2">
    <source>
        <dbReference type="EMBL" id="KAA5613577.1"/>
    </source>
</evidence>
<dbReference type="AlphaFoldDB" id="A0A5M6J0G4"/>
<evidence type="ECO:0000259" key="1">
    <source>
        <dbReference type="PROSITE" id="PS50076"/>
    </source>
</evidence>
<dbReference type="PROSITE" id="PS50076">
    <property type="entry name" value="DNAJ_2"/>
    <property type="match status" value="1"/>
</dbReference>